<dbReference type="EMBL" id="AICP01000042">
    <property type="protein sequence ID" value="EID21283.1"/>
    <property type="molecule type" value="Genomic_DNA"/>
</dbReference>
<evidence type="ECO:0008006" key="6">
    <source>
        <dbReference type="Google" id="ProtNLM"/>
    </source>
</evidence>
<dbReference type="GO" id="GO:0046872">
    <property type="term" value="F:metal ion binding"/>
    <property type="evidence" value="ECO:0007669"/>
    <property type="project" value="UniProtKB-KW"/>
</dbReference>
<evidence type="ECO:0000313" key="5">
    <source>
        <dbReference type="Proteomes" id="UP000003245"/>
    </source>
</evidence>
<dbReference type="Proteomes" id="UP000003245">
    <property type="component" value="Unassembled WGS sequence"/>
</dbReference>
<keyword evidence="5" id="KW-1185">Reference proteome</keyword>
<dbReference type="SUPFAM" id="SSF50129">
    <property type="entry name" value="GroES-like"/>
    <property type="match status" value="1"/>
</dbReference>
<keyword evidence="2" id="KW-0479">Metal-binding</keyword>
<dbReference type="PANTHER" id="PTHR42813:SF2">
    <property type="entry name" value="DEHYDROGENASE, ZINC-CONTAINING, PUTATIVE (AFU_ORTHOLOGUE AFUA_2G02810)-RELATED"/>
    <property type="match status" value="1"/>
</dbReference>
<accession>I0SD30</accession>
<evidence type="ECO:0000256" key="1">
    <source>
        <dbReference type="ARBA" id="ARBA00001947"/>
    </source>
</evidence>
<dbReference type="Gene3D" id="3.90.180.10">
    <property type="entry name" value="Medium-chain alcohol dehydrogenases, catalytic domain"/>
    <property type="match status" value="1"/>
</dbReference>
<evidence type="ECO:0000256" key="3">
    <source>
        <dbReference type="ARBA" id="ARBA00022833"/>
    </source>
</evidence>
<comment type="caution">
    <text evidence="4">The sequence shown here is derived from an EMBL/GenBank/DDBJ whole genome shotgun (WGS) entry which is preliminary data.</text>
</comment>
<keyword evidence="3" id="KW-0862">Zinc</keyword>
<protein>
    <recommendedName>
        <fullName evidence="6">Alcohol dehydrogenase</fullName>
    </recommendedName>
</protein>
<dbReference type="PANTHER" id="PTHR42813">
    <property type="entry name" value="ZINC-TYPE ALCOHOL DEHYDROGENASE-LIKE"/>
    <property type="match status" value="1"/>
</dbReference>
<gene>
    <name evidence="4" type="ORF">HMPREF1043_1981</name>
</gene>
<comment type="cofactor">
    <cofactor evidence="1">
        <name>Zn(2+)</name>
        <dbReference type="ChEBI" id="CHEBI:29105"/>
    </cofactor>
</comment>
<name>I0SD30_STRAP</name>
<proteinExistence type="predicted"/>
<dbReference type="InterPro" id="IPR011032">
    <property type="entry name" value="GroES-like_sf"/>
</dbReference>
<dbReference type="AlphaFoldDB" id="I0SD30"/>
<reference evidence="4 5" key="1">
    <citation type="submission" date="2012-01" db="EMBL/GenBank/DDBJ databases">
        <authorList>
            <person name="Harkins D.M."/>
            <person name="Madupu R."/>
            <person name="Durkin A.S."/>
            <person name="Torralba M."/>
            <person name="Methe B."/>
            <person name="Sutton G.G."/>
            <person name="Nelson K.E."/>
        </authorList>
    </citation>
    <scope>NUCLEOTIDE SEQUENCE [LARGE SCALE GENOMIC DNA]</scope>
    <source>
        <strain evidence="4 5">CCUG 39159</strain>
    </source>
</reference>
<sequence>MRTTVFMKPGQVAVKEVDMPKIMEKDDVILRVVRTCVCGSDLWNYRGMMLKKKAP</sequence>
<dbReference type="PATRIC" id="fig|1095729.3.peg.1348"/>
<evidence type="ECO:0000256" key="2">
    <source>
        <dbReference type="ARBA" id="ARBA00022723"/>
    </source>
</evidence>
<organism evidence="4 5">
    <name type="scientific">Streptococcus anginosus subsp. whileyi CCUG 39159</name>
    <dbReference type="NCBI Taxonomy" id="1095729"/>
    <lineage>
        <taxon>Bacteria</taxon>
        <taxon>Bacillati</taxon>
        <taxon>Bacillota</taxon>
        <taxon>Bacilli</taxon>
        <taxon>Lactobacillales</taxon>
        <taxon>Streptococcaceae</taxon>
        <taxon>Streptococcus</taxon>
        <taxon>Streptococcus anginosus group</taxon>
    </lineage>
</organism>
<evidence type="ECO:0000313" key="4">
    <source>
        <dbReference type="EMBL" id="EID21283.1"/>
    </source>
</evidence>